<dbReference type="Pfam" id="PF19515">
    <property type="entry name" value="DUF6048"/>
    <property type="match status" value="1"/>
</dbReference>
<sequence length="291" mass="33632">MSISEYFKISLLLVLMSMGTKAFAQEQDSVRVVDTSMYERDSVRMTPKILIDIPIVDRTDEFKTLSRKERRELERARRDSLPITVLPPISNLELMVNYSDPILGLLNNGTRLEGGGAITFFEYFVATAEFGMQDFMLDGEAYKNVTNYHTNGQYYRFGADFKIPVKEKSSIRIGGRYGMSNFSDAGTATITGDLFDDYTKQFARNNLTATWYEVNISSETNLWKGMFMGFSFRYRKMLDFDNNYDIPVRYVSGFGFANESSLAFNLFLGYRIPVLPIRYRDRHTRKIIEDF</sequence>
<accession>A0ABM7VB21</accession>
<evidence type="ECO:0000313" key="2">
    <source>
        <dbReference type="EMBL" id="BDC98118.1"/>
    </source>
</evidence>
<dbReference type="Proteomes" id="UP001354989">
    <property type="component" value="Chromosome"/>
</dbReference>
<keyword evidence="1" id="KW-0732">Signal</keyword>
<dbReference type="RefSeq" id="WP_338397503.1">
    <property type="nucleotide sequence ID" value="NZ_AP025292.1"/>
</dbReference>
<evidence type="ECO:0000313" key="3">
    <source>
        <dbReference type="Proteomes" id="UP001354989"/>
    </source>
</evidence>
<feature type="signal peptide" evidence="1">
    <location>
        <begin position="1"/>
        <end position="24"/>
    </location>
</feature>
<gene>
    <name evidence="2" type="ORF">PEPS_03990</name>
</gene>
<organism evidence="2 3">
    <name type="scientific">Persicobacter psychrovividus</name>
    <dbReference type="NCBI Taxonomy" id="387638"/>
    <lineage>
        <taxon>Bacteria</taxon>
        <taxon>Pseudomonadati</taxon>
        <taxon>Bacteroidota</taxon>
        <taxon>Cytophagia</taxon>
        <taxon>Cytophagales</taxon>
        <taxon>Persicobacteraceae</taxon>
        <taxon>Persicobacter</taxon>
    </lineage>
</organism>
<keyword evidence="3" id="KW-1185">Reference proteome</keyword>
<evidence type="ECO:0000256" key="1">
    <source>
        <dbReference type="SAM" id="SignalP"/>
    </source>
</evidence>
<name>A0ABM7VB21_9BACT</name>
<reference evidence="2 3" key="1">
    <citation type="submission" date="2021-12" db="EMBL/GenBank/DDBJ databases">
        <title>Genome sequencing of bacteria with rrn-lacking chromosome and rrn-plasmid.</title>
        <authorList>
            <person name="Anda M."/>
            <person name="Iwasaki W."/>
        </authorList>
    </citation>
    <scope>NUCLEOTIDE SEQUENCE [LARGE SCALE GENOMIC DNA]</scope>
    <source>
        <strain evidence="2 3">NBRC 101262</strain>
    </source>
</reference>
<feature type="chain" id="PRO_5046022956" evidence="1">
    <location>
        <begin position="25"/>
        <end position="291"/>
    </location>
</feature>
<dbReference type="EMBL" id="AP025292">
    <property type="protein sequence ID" value="BDC98118.1"/>
    <property type="molecule type" value="Genomic_DNA"/>
</dbReference>
<proteinExistence type="predicted"/>
<protein>
    <submittedName>
        <fullName evidence="2">Uncharacterized protein</fullName>
    </submittedName>
</protein>
<dbReference type="InterPro" id="IPR046111">
    <property type="entry name" value="DUF6048"/>
</dbReference>